<evidence type="ECO:0000256" key="1">
    <source>
        <dbReference type="SAM" id="Coils"/>
    </source>
</evidence>
<dbReference type="EMBL" id="DRHL01000015">
    <property type="protein sequence ID" value="HEB13405.1"/>
    <property type="molecule type" value="Genomic_DNA"/>
</dbReference>
<dbReference type="AlphaFoldDB" id="A0A7C1NS91"/>
<evidence type="ECO:0000313" key="3">
    <source>
        <dbReference type="EMBL" id="HEB13405.1"/>
    </source>
</evidence>
<feature type="region of interest" description="Disordered" evidence="2">
    <location>
        <begin position="68"/>
        <end position="103"/>
    </location>
</feature>
<reference evidence="3" key="1">
    <citation type="journal article" date="2020" name="mSystems">
        <title>Genome- and Community-Level Interaction Insights into Carbon Utilization and Element Cycling Functions of Hydrothermarchaeota in Hydrothermal Sediment.</title>
        <authorList>
            <person name="Zhou Z."/>
            <person name="Liu Y."/>
            <person name="Xu W."/>
            <person name="Pan J."/>
            <person name="Luo Z.H."/>
            <person name="Li M."/>
        </authorList>
    </citation>
    <scope>NUCLEOTIDE SEQUENCE [LARGE SCALE GENOMIC DNA]</scope>
    <source>
        <strain evidence="3">HyVt-369</strain>
    </source>
</reference>
<feature type="compositionally biased region" description="Pro residues" evidence="2">
    <location>
        <begin position="86"/>
        <end position="100"/>
    </location>
</feature>
<sequence length="423" mass="48204">MKKKVLKKQKLIAKKEKLLARKKLKRERLLAKKKRFKARQELKKEKVIARREKIAAQKKLKREKLIAKKKQFKARQRARREKPVITPSPTPAPPPAPAAAPKPLAKAKKVPGLKNATVDKKAHPKISKALSSSDDIGEAFSDTLVERMHEFGGVPIDSADWAAKTSRGVKNAFARSDKDVRFIMNNKNIHGKADWNGDVWLELDKRRRVARLFDDKKLKEWLIDEFEDLEDEILDFALRERRAMYLTNKENVDAFATYVHETTHLQGRVFGGDALADKALYTRVEFRVLEEGLTESIAMKDTAEIARRMFGFDVAQMAKIPTPTNSYKTWTDMVETVTRHLPTSLRRDRVWLNKLKFESRMSDRFKTMASWIDDGLVEQGKKKLSKEGLKALETSLGRVFGAVDKGTLTIDNAVTAATKGISV</sequence>
<feature type="coiled-coil region" evidence="1">
    <location>
        <begin position="8"/>
        <end position="59"/>
    </location>
</feature>
<protein>
    <submittedName>
        <fullName evidence="3">Uncharacterized protein</fullName>
    </submittedName>
</protein>
<proteinExistence type="predicted"/>
<evidence type="ECO:0000256" key="2">
    <source>
        <dbReference type="SAM" id="MobiDB-lite"/>
    </source>
</evidence>
<accession>A0A7C1NS91</accession>
<organism evidence="3">
    <name type="scientific">candidate division CPR3 bacterium</name>
    <dbReference type="NCBI Taxonomy" id="2268181"/>
    <lineage>
        <taxon>Bacteria</taxon>
        <taxon>Bacteria division CPR3</taxon>
    </lineage>
</organism>
<feature type="compositionally biased region" description="Basic residues" evidence="2">
    <location>
        <begin position="68"/>
        <end position="80"/>
    </location>
</feature>
<gene>
    <name evidence="3" type="ORF">ENI13_00310</name>
</gene>
<dbReference type="Proteomes" id="UP000885695">
    <property type="component" value="Unassembled WGS sequence"/>
</dbReference>
<keyword evidence="1" id="KW-0175">Coiled coil</keyword>
<name>A0A7C1NS91_UNCC3</name>
<comment type="caution">
    <text evidence="3">The sequence shown here is derived from an EMBL/GenBank/DDBJ whole genome shotgun (WGS) entry which is preliminary data.</text>
</comment>